<dbReference type="Proteomes" id="UP000886998">
    <property type="component" value="Unassembled WGS sequence"/>
</dbReference>
<keyword evidence="4" id="KW-1185">Reference proteome</keyword>
<protein>
    <submittedName>
        <fullName evidence="3">Uncharacterized protein</fullName>
    </submittedName>
</protein>
<keyword evidence="1" id="KW-0175">Coiled coil</keyword>
<accession>A0A8X7BSH8</accession>
<gene>
    <name evidence="3" type="primary">AVEN_37904_1</name>
    <name evidence="3" type="ORF">TNIN_7372</name>
</gene>
<sequence>MYKSLSDCESSLHCVMDQIESQPSPNEEILSLESPPSPSLLASSGLLFNALSSNEVQPHTEVEPSHTEVEPSHTEVEPSHTEVEPSNTELVQHVEALDTEVARYSSNHEPSLESIEIRPTDLNFNHMPVSVHCISPHKVISPTQMQNLSKYVTVTGNQHRNLFFLALRFKNPVILQKHFGFSSNTLQVPKETCILVDANSPTLKMKIVEPIVLFTFQNQQGRNPSECELLQMLFPPNSLLVKRFSIRTLFVVSHINPFKSIWTRVRKNSAFQALVKMYYSCIEKLDPFTAEVASTLRFFKRNNSLNIENCNNWYPLAYHMTVPNMFKFFNRDPSIVFGRILFQVMKRSSQHVISPQHPPPDFYMCQTTLSDTDPVGIACRIINSKVEYVSVMILSYTKEWFLDINNMSCCFVLTERYAMCQHWFPLLKDQTTWENFGLGWYLSNLLENTIHLKSLIDWVSIQSSEPYLDAILQSQRDPYNLLHVQLVQTLKKDISRDVTEAFTASQPLVDQYPELYRSSSSFLDFLFKLCHVPSPPSPCCQGDDLQKKLDAKEREWASKEKEWQSFEEKLREKDSFFEKQKRDYEMQIMNWREKTIQYEVTIKSLQDNLSHYEVDIRHLNEQLLNCQTELKECLDNDQSNGPRGLFEPQCSIQEPPRQSALEFTPSGGVETTCQVLEYPSQNERVLEEMAEWKQELRSFLEQFKKDMSTNFTLTTEQNEKISKLLETLHPVQPSLEPSTESKVSVDEISTKLFETFEKLLHRRLSKEHLKHILKTFQLDEHFNRLESNIRGVMKKTSCQKILTHVNSTKYRVKEVIESFFQKLSTLFGSDLPSLHLMERLDFLEQKYLAKNTELAKEPSKLHEFVRQHFSDIAFSENWEELFINQVKSFTERMTSFQESLKTVANRWNFHYIPGLEHNWFDTLEKKLQYSQSLEKQLTETNMKLKSIYETMLSNLDDHTKMTALQNPSTIDQQFFDWVNSGVQQLRNDLDEARKQLVLAIESPSNYEVTEVVDNLPAICGVDADSELKQERDQLKVERDRLKTENDQLKTERNQLKDEKCRMWNENDRLKENRDTFFKENELLRNETDVLKAERDQLSKGNQRLREENNILKVERDQCKQRWTELEYELKQEKFKSAEYCNTLKKELEVFHRECKKLVDPFNIQTLVTDVQTKYALTEDIYKHLIKFLNYFHMTLTTPNWRQEIIYKFKQLEQINGKYEKLLADHEEMQDKYEKELERILEEKNTQQNYLKQQLMKCEAELQDCREKLLEPKSETIVEAGYCTPIKNKKYKRRSTANTEEDDEDWKTKYFELEKQLSQSMHDISLLQMKCLFVAFYQLYFKLMYDFKWKKLPEPLEPDLIKEIGEKLQKLSNILQQNRNNEILKTFLTYVDTELRLILVGDCVLNVYKDKVENCNTVTKLLDASVKETEKYLLNLLEHMEVV</sequence>
<name>A0A8X7BSH8_9ARAC</name>
<reference evidence="3" key="1">
    <citation type="submission" date="2020-08" db="EMBL/GenBank/DDBJ databases">
        <title>Multicomponent nature underlies the extraordinary mechanical properties of spider dragline silk.</title>
        <authorList>
            <person name="Kono N."/>
            <person name="Nakamura H."/>
            <person name="Mori M."/>
            <person name="Yoshida Y."/>
            <person name="Ohtoshi R."/>
            <person name="Malay A.D."/>
            <person name="Moran D.A.P."/>
            <person name="Tomita M."/>
            <person name="Numata K."/>
            <person name="Arakawa K."/>
        </authorList>
    </citation>
    <scope>NUCLEOTIDE SEQUENCE</scope>
</reference>
<evidence type="ECO:0000313" key="4">
    <source>
        <dbReference type="Proteomes" id="UP000886998"/>
    </source>
</evidence>
<dbReference type="InterPro" id="IPR051861">
    <property type="entry name" value="NET_actin-binding_domain"/>
</dbReference>
<evidence type="ECO:0000256" key="2">
    <source>
        <dbReference type="SAM" id="MobiDB-lite"/>
    </source>
</evidence>
<feature type="region of interest" description="Disordered" evidence="2">
    <location>
        <begin position="60"/>
        <end position="87"/>
    </location>
</feature>
<dbReference type="EMBL" id="BMAV01001923">
    <property type="protein sequence ID" value="GFY40489.1"/>
    <property type="molecule type" value="Genomic_DNA"/>
</dbReference>
<feature type="coiled-coil region" evidence="1">
    <location>
        <begin position="1208"/>
        <end position="1267"/>
    </location>
</feature>
<feature type="coiled-coil region" evidence="1">
    <location>
        <begin position="982"/>
        <end position="1121"/>
    </location>
</feature>
<feature type="compositionally biased region" description="Basic and acidic residues" evidence="2">
    <location>
        <begin position="60"/>
        <end position="83"/>
    </location>
</feature>
<proteinExistence type="predicted"/>
<feature type="coiled-coil region" evidence="1">
    <location>
        <begin position="602"/>
        <end position="636"/>
    </location>
</feature>
<organism evidence="3 4">
    <name type="scientific">Trichonephila inaurata madagascariensis</name>
    <dbReference type="NCBI Taxonomy" id="2747483"/>
    <lineage>
        <taxon>Eukaryota</taxon>
        <taxon>Metazoa</taxon>
        <taxon>Ecdysozoa</taxon>
        <taxon>Arthropoda</taxon>
        <taxon>Chelicerata</taxon>
        <taxon>Arachnida</taxon>
        <taxon>Araneae</taxon>
        <taxon>Araneomorphae</taxon>
        <taxon>Entelegynae</taxon>
        <taxon>Araneoidea</taxon>
        <taxon>Nephilidae</taxon>
        <taxon>Trichonephila</taxon>
        <taxon>Trichonephila inaurata</taxon>
    </lineage>
</organism>
<comment type="caution">
    <text evidence="3">The sequence shown here is derived from an EMBL/GenBank/DDBJ whole genome shotgun (WGS) entry which is preliminary data.</text>
</comment>
<dbReference type="OrthoDB" id="6437711at2759"/>
<evidence type="ECO:0000256" key="1">
    <source>
        <dbReference type="SAM" id="Coils"/>
    </source>
</evidence>
<evidence type="ECO:0000313" key="3">
    <source>
        <dbReference type="EMBL" id="GFY40489.1"/>
    </source>
</evidence>
<dbReference type="PANTHER" id="PTHR32258">
    <property type="entry name" value="PROTEIN NETWORKED 4A"/>
    <property type="match status" value="1"/>
</dbReference>